<dbReference type="InterPro" id="IPR013653">
    <property type="entry name" value="GCN5-like_dom"/>
</dbReference>
<dbReference type="OrthoDB" id="6347563at2759"/>
<keyword evidence="3" id="KW-1185">Reference proteome</keyword>
<evidence type="ECO:0000313" key="2">
    <source>
        <dbReference type="EMBL" id="CAH0098476.1"/>
    </source>
</evidence>
<dbReference type="GO" id="GO:0016747">
    <property type="term" value="F:acyltransferase activity, transferring groups other than amino-acyl groups"/>
    <property type="evidence" value="ECO:0007669"/>
    <property type="project" value="InterPro"/>
</dbReference>
<dbReference type="Gene3D" id="3.40.630.30">
    <property type="match status" value="2"/>
</dbReference>
<feature type="domain" description="N-acetyltransferase" evidence="1">
    <location>
        <begin position="465"/>
        <end position="602"/>
    </location>
</feature>
<dbReference type="InterPro" id="IPR053225">
    <property type="entry name" value="Acyl-CoA_N-acyltransferase"/>
</dbReference>
<accession>A0A8J2WEC8</accession>
<gene>
    <name evidence="2" type="ORF">DGAL_LOCUS556</name>
</gene>
<organism evidence="2 3">
    <name type="scientific">Daphnia galeata</name>
    <dbReference type="NCBI Taxonomy" id="27404"/>
    <lineage>
        <taxon>Eukaryota</taxon>
        <taxon>Metazoa</taxon>
        <taxon>Ecdysozoa</taxon>
        <taxon>Arthropoda</taxon>
        <taxon>Crustacea</taxon>
        <taxon>Branchiopoda</taxon>
        <taxon>Diplostraca</taxon>
        <taxon>Cladocera</taxon>
        <taxon>Anomopoda</taxon>
        <taxon>Daphniidae</taxon>
        <taxon>Daphnia</taxon>
    </lineage>
</organism>
<dbReference type="Proteomes" id="UP000789390">
    <property type="component" value="Unassembled WGS sequence"/>
</dbReference>
<reference evidence="2" key="1">
    <citation type="submission" date="2021-11" db="EMBL/GenBank/DDBJ databases">
        <authorList>
            <person name="Schell T."/>
        </authorList>
    </citation>
    <scope>NUCLEOTIDE SEQUENCE</scope>
    <source>
        <strain evidence="2">M5</strain>
    </source>
</reference>
<dbReference type="PROSITE" id="PS51186">
    <property type="entry name" value="GNAT"/>
    <property type="match status" value="2"/>
</dbReference>
<comment type="caution">
    <text evidence="2">The sequence shown here is derived from an EMBL/GenBank/DDBJ whole genome shotgun (WGS) entry which is preliminary data.</text>
</comment>
<evidence type="ECO:0000259" key="1">
    <source>
        <dbReference type="PROSITE" id="PS51186"/>
    </source>
</evidence>
<feature type="domain" description="N-acetyltransferase" evidence="1">
    <location>
        <begin position="179"/>
        <end position="321"/>
    </location>
</feature>
<dbReference type="Pfam" id="PF08445">
    <property type="entry name" value="FR47"/>
    <property type="match status" value="2"/>
</dbReference>
<dbReference type="EMBL" id="CAKKLH010000002">
    <property type="protein sequence ID" value="CAH0098476.1"/>
    <property type="molecule type" value="Genomic_DNA"/>
</dbReference>
<dbReference type="PANTHER" id="PTHR20958:SF6">
    <property type="entry name" value="GLYCINE N-ACYLTRANSFERASE-LIKE PROTEIN"/>
    <property type="match status" value="1"/>
</dbReference>
<name>A0A8J2WEC8_9CRUS</name>
<sequence>MELQRRHPDEKDPLLTLATRKCLFRLLSFLDSRLPSCFAIYSFVLATLQAAYPSFRVYYRRKSISTSSSRDLEEDDYSLIIGIRLEHFVDSNKQLKKLWNLIAWTLDDDEANERVVASALDELDMIDWKTDVFEMRYKHYTQPPAITNFLIDKQGPRMDNKYYYPCNQYYFPMKEALNIKIREIDGVYVKSLERCHAQMVRDHWSLPFREQTTIEHVSEEIELLPSAGVFLKENNELVSWMMCWTPNGMSRLNTLEEHRRKGYAALVTEYLSKRIAQSGLVPYVNIRLGNEASHNFFESMGFKLLCPTHFMVAFPDSCRLPSCSAIYSFVLATLLTANPSFRVYYRRHCTSTSSSSDLEEDDYSLIIGIRLEHLIDSNKQLKKFWNFVAWTLDDNEANERVMASALNELDMIDWKTDVFGMRYKHHSQPPAIKEFLIDKQGPRMDTKHCYPCNQYYFPTKDALNIKIREIDGVYVKSLERCHAQIVYDYWPYRENTSIEHVADEIELLPSAGVFLKENDEPVSWMMCYTPNGMSRLHTLEEHRRRGYAALVTEYLTKRVAQSGFVPFVHIVVDNDASHKFFKSMGFKLLCPAHVLVAFPDSW</sequence>
<protein>
    <recommendedName>
        <fullName evidence="1">N-acetyltransferase domain-containing protein</fullName>
    </recommendedName>
</protein>
<dbReference type="AlphaFoldDB" id="A0A8J2WEC8"/>
<dbReference type="InterPro" id="IPR000182">
    <property type="entry name" value="GNAT_dom"/>
</dbReference>
<evidence type="ECO:0000313" key="3">
    <source>
        <dbReference type="Proteomes" id="UP000789390"/>
    </source>
</evidence>
<dbReference type="SUPFAM" id="SSF55729">
    <property type="entry name" value="Acyl-CoA N-acyltransferases (Nat)"/>
    <property type="match status" value="2"/>
</dbReference>
<dbReference type="PANTHER" id="PTHR20958">
    <property type="entry name" value="GLYCINE N-ACYLTRANSFERASE-LIKE PROTEIN"/>
    <property type="match status" value="1"/>
</dbReference>
<proteinExistence type="predicted"/>
<dbReference type="InterPro" id="IPR016181">
    <property type="entry name" value="Acyl_CoA_acyltransferase"/>
</dbReference>